<accession>A0A6L2NZP8</accession>
<evidence type="ECO:0008006" key="3">
    <source>
        <dbReference type="Google" id="ProtNLM"/>
    </source>
</evidence>
<proteinExistence type="predicted"/>
<dbReference type="AlphaFoldDB" id="A0A6L2NZP8"/>
<protein>
    <recommendedName>
        <fullName evidence="3">Integrase, catalytic region, zinc finger, CCHC-type, peptidase aspartic, catalytic</fullName>
    </recommendedName>
</protein>
<feature type="compositionally biased region" description="Polar residues" evidence="1">
    <location>
        <begin position="374"/>
        <end position="400"/>
    </location>
</feature>
<dbReference type="EMBL" id="BKCJ010010265">
    <property type="protein sequence ID" value="GEU90799.1"/>
    <property type="molecule type" value="Genomic_DNA"/>
</dbReference>
<evidence type="ECO:0000256" key="1">
    <source>
        <dbReference type="SAM" id="MobiDB-lite"/>
    </source>
</evidence>
<organism evidence="2">
    <name type="scientific">Tanacetum cinerariifolium</name>
    <name type="common">Dalmatian daisy</name>
    <name type="synonym">Chrysanthemum cinerariifolium</name>
    <dbReference type="NCBI Taxonomy" id="118510"/>
    <lineage>
        <taxon>Eukaryota</taxon>
        <taxon>Viridiplantae</taxon>
        <taxon>Streptophyta</taxon>
        <taxon>Embryophyta</taxon>
        <taxon>Tracheophyta</taxon>
        <taxon>Spermatophyta</taxon>
        <taxon>Magnoliopsida</taxon>
        <taxon>eudicotyledons</taxon>
        <taxon>Gunneridae</taxon>
        <taxon>Pentapetalae</taxon>
        <taxon>asterids</taxon>
        <taxon>campanulids</taxon>
        <taxon>Asterales</taxon>
        <taxon>Asteraceae</taxon>
        <taxon>Asteroideae</taxon>
        <taxon>Anthemideae</taxon>
        <taxon>Anthemidinae</taxon>
        <taxon>Tanacetum</taxon>
    </lineage>
</organism>
<gene>
    <name evidence="2" type="ORF">Tci_062777</name>
</gene>
<evidence type="ECO:0000313" key="2">
    <source>
        <dbReference type="EMBL" id="GEU90799.1"/>
    </source>
</evidence>
<feature type="compositionally biased region" description="Basic and acidic residues" evidence="1">
    <location>
        <begin position="401"/>
        <end position="419"/>
    </location>
</feature>
<sequence length="617" mass="70599">MANLLEDIQCAGSDTRPPMLDRNDFTSWQQGLSFRIFRVDRIVHMGTMHRVQVQQVMGELIIELEYFKDKMLLMQAQENGVALDKEQLLFIVGGQDNVVDEDVDEQTTMFEANLSSSDPAYDEAGLSYDSDILSEVHDHDHYQDAICEHHEVHEMHDDVQPNYIVDSHANYTSDSNMILYDQYVEDDSVLVIQSNVSSVPNDAYMMILNDMHEQPAQHVSITTHNNVVDKTLTAELATYKEQVKLNNREVHLDYLKHLKTSRRWICNQQHKESVETLHEIVEEAKVERPLDRSLVSVCLYTKHSQELLEYVISTCLKDINKRDTKQATIPLTRKKQVTFVDQCETSNNNTHKHVEHQTTQKTYVPTIPSIGVNSYTNASGSNPSSNTKKNRISSATSVNKKTVEDHPRTNKSNLEKPNRADSSISSKRTVINSNSDSVCQTCNKCFILANYDMCVIKYLNFMNEFSYVKNIVRKDKQVWKPKPVNQVWKATGKVRTNVGYQWKPTKRIFTLGEQCPLTRFTQTKVVPAKQPENVNISKIVVTKNLSHTSHKPLTRYQRRNKLNKVVPAGIPSLTDTSMQPVVSANQLDSNNNWGSNCPNYPSLFVFKCRSYRSSFGI</sequence>
<comment type="caution">
    <text evidence="2">The sequence shown here is derived from an EMBL/GenBank/DDBJ whole genome shotgun (WGS) entry which is preliminary data.</text>
</comment>
<feature type="region of interest" description="Disordered" evidence="1">
    <location>
        <begin position="374"/>
        <end position="427"/>
    </location>
</feature>
<name>A0A6L2NZP8_TANCI</name>
<reference evidence="2" key="1">
    <citation type="journal article" date="2019" name="Sci. Rep.">
        <title>Draft genome of Tanacetum cinerariifolium, the natural source of mosquito coil.</title>
        <authorList>
            <person name="Yamashiro T."/>
            <person name="Shiraishi A."/>
            <person name="Satake H."/>
            <person name="Nakayama K."/>
        </authorList>
    </citation>
    <scope>NUCLEOTIDE SEQUENCE</scope>
</reference>